<accession>X1P124</accession>
<feature type="domain" description="ATP-citrate synthase ATP-grasp" evidence="2">
    <location>
        <begin position="11"/>
        <end position="121"/>
    </location>
</feature>
<reference evidence="3" key="1">
    <citation type="journal article" date="2014" name="Front. Microbiol.">
        <title>High frequency of phylogenetically diverse reductive dehalogenase-homologous genes in deep subseafloor sedimentary metagenomes.</title>
        <authorList>
            <person name="Kawai M."/>
            <person name="Futagami T."/>
            <person name="Toyoda A."/>
            <person name="Takaki Y."/>
            <person name="Nishi S."/>
            <person name="Hori S."/>
            <person name="Arai W."/>
            <person name="Tsubouchi T."/>
            <person name="Morono Y."/>
            <person name="Uchiyama I."/>
            <person name="Ito T."/>
            <person name="Fujiyama A."/>
            <person name="Inagaki F."/>
            <person name="Takami H."/>
        </authorList>
    </citation>
    <scope>NUCLEOTIDE SEQUENCE</scope>
    <source>
        <strain evidence="3">Expedition CK06-06</strain>
    </source>
</reference>
<comment type="caution">
    <text evidence="3">The sequence shown here is derived from an EMBL/GenBank/DDBJ whole genome shotgun (WGS) entry which is preliminary data.</text>
</comment>
<dbReference type="EMBL" id="BARV01037316">
    <property type="protein sequence ID" value="GAI49578.1"/>
    <property type="molecule type" value="Genomic_DNA"/>
</dbReference>
<dbReference type="SUPFAM" id="SSF56059">
    <property type="entry name" value="Glutathione synthetase ATP-binding domain-like"/>
    <property type="match status" value="1"/>
</dbReference>
<name>X1P124_9ZZZZ</name>
<feature type="non-terminal residue" evidence="3">
    <location>
        <position position="1"/>
    </location>
</feature>
<dbReference type="AlphaFoldDB" id="X1P124"/>
<evidence type="ECO:0000256" key="1">
    <source>
        <dbReference type="SAM" id="MobiDB-lite"/>
    </source>
</evidence>
<feature type="region of interest" description="Disordered" evidence="1">
    <location>
        <begin position="126"/>
        <end position="148"/>
    </location>
</feature>
<evidence type="ECO:0000259" key="2">
    <source>
        <dbReference type="Pfam" id="PF24948"/>
    </source>
</evidence>
<dbReference type="Pfam" id="PF24948">
    <property type="entry name" value="Citrate_synth_N"/>
    <property type="match status" value="1"/>
</dbReference>
<proteinExistence type="predicted"/>
<dbReference type="InterPro" id="IPR056749">
    <property type="entry name" value="Citrate_synth_N"/>
</dbReference>
<protein>
    <recommendedName>
        <fullName evidence="2">ATP-citrate synthase ATP-grasp domain-containing protein</fullName>
    </recommendedName>
</protein>
<gene>
    <name evidence="3" type="ORF">S06H3_57758</name>
</gene>
<evidence type="ECO:0000313" key="3">
    <source>
        <dbReference type="EMBL" id="GAI49578.1"/>
    </source>
</evidence>
<dbReference type="Gene3D" id="3.30.470.110">
    <property type="match status" value="1"/>
</dbReference>
<organism evidence="3">
    <name type="scientific">marine sediment metagenome</name>
    <dbReference type="NCBI Taxonomy" id="412755"/>
    <lineage>
        <taxon>unclassified sequences</taxon>
        <taxon>metagenomes</taxon>
        <taxon>ecological metagenomes</taxon>
    </lineage>
</organism>
<sequence>ENVGKYSGGKIELPSKLILISEGENLIDYAKKPGFKWLKQDKLVVKPDQLFGKRGESNLLLLDASLDKAAAFIRANRGRKVLVGNTQGFLTHFLVEPYVRHDVEYYLALRTERERDVLHYQNGFKGKTTEKIKEPQPAQTRPYHSPAR</sequence>